<evidence type="ECO:0000256" key="1">
    <source>
        <dbReference type="ARBA" id="ARBA00022801"/>
    </source>
</evidence>
<dbReference type="AlphaFoldDB" id="A0A2B7Y992"/>
<reference evidence="3 4" key="1">
    <citation type="submission" date="2017-10" db="EMBL/GenBank/DDBJ databases">
        <title>Comparative genomics in systemic dimorphic fungi from Ajellomycetaceae.</title>
        <authorList>
            <person name="Munoz J.F."/>
            <person name="Mcewen J.G."/>
            <person name="Clay O.K."/>
            <person name="Cuomo C.A."/>
        </authorList>
    </citation>
    <scope>NUCLEOTIDE SEQUENCE [LARGE SCALE GENOMIC DNA]</scope>
    <source>
        <strain evidence="3 4">UAMH5409</strain>
    </source>
</reference>
<dbReference type="OrthoDB" id="4203331at2759"/>
<comment type="caution">
    <text evidence="3">The sequence shown here is derived from an EMBL/GenBank/DDBJ whole genome shotgun (WGS) entry which is preliminary data.</text>
</comment>
<feature type="domain" description="Serine hydrolase" evidence="2">
    <location>
        <begin position="1"/>
        <end position="264"/>
    </location>
</feature>
<dbReference type="Gene3D" id="3.40.50.1820">
    <property type="entry name" value="alpha/beta hydrolase"/>
    <property type="match status" value="1"/>
</dbReference>
<dbReference type="PANTHER" id="PTHR48070:SF4">
    <property type="entry name" value="ESTERASE ALNB"/>
    <property type="match status" value="1"/>
</dbReference>
<evidence type="ECO:0000313" key="4">
    <source>
        <dbReference type="Proteomes" id="UP000223968"/>
    </source>
</evidence>
<gene>
    <name evidence="3" type="ORF">AJ79_01021</name>
</gene>
<organism evidence="3 4">
    <name type="scientific">Helicocarpus griseus UAMH5409</name>
    <dbReference type="NCBI Taxonomy" id="1447875"/>
    <lineage>
        <taxon>Eukaryota</taxon>
        <taxon>Fungi</taxon>
        <taxon>Dikarya</taxon>
        <taxon>Ascomycota</taxon>
        <taxon>Pezizomycotina</taxon>
        <taxon>Eurotiomycetes</taxon>
        <taxon>Eurotiomycetidae</taxon>
        <taxon>Onygenales</taxon>
        <taxon>Ajellomycetaceae</taxon>
        <taxon>Helicocarpus</taxon>
    </lineage>
</organism>
<dbReference type="PANTHER" id="PTHR48070">
    <property type="entry name" value="ESTERASE OVCA2"/>
    <property type="match status" value="1"/>
</dbReference>
<dbReference type="Pfam" id="PF03959">
    <property type="entry name" value="FSH1"/>
    <property type="match status" value="1"/>
</dbReference>
<dbReference type="Proteomes" id="UP000223968">
    <property type="component" value="Unassembled WGS sequence"/>
</dbReference>
<dbReference type="InterPro" id="IPR050593">
    <property type="entry name" value="LovG"/>
</dbReference>
<sequence>MKILCLHGVGSSGSICESQFSPLLRRIDPSFELIFVDGPVECERGPGMGLHLEGPFFSHTAGYSPGAMIEALEHLDATINDLGPFDGVFGFSQGGALALSYMHQQQVSGNQAPFKFALCFSSVIPCSSDAGYCQSIIQRLCTVPWHNIRVPSEDSLDLTREERQFRDLLLQTVIPARKNNALLPAYDMSVYMNGDGSEAPRVMHPQLLREKIRTPTVHIWGKRDFDFMRNMSDAASGLCEEHLTKKLEHSGGHQPPQKDPEIKAVLRALEWAINQSERVGGLHL</sequence>
<dbReference type="SUPFAM" id="SSF53474">
    <property type="entry name" value="alpha/beta-Hydrolases"/>
    <property type="match status" value="1"/>
</dbReference>
<dbReference type="GO" id="GO:0016787">
    <property type="term" value="F:hydrolase activity"/>
    <property type="evidence" value="ECO:0007669"/>
    <property type="project" value="UniProtKB-KW"/>
</dbReference>
<name>A0A2B7Y992_9EURO</name>
<proteinExistence type="predicted"/>
<dbReference type="GO" id="GO:0005737">
    <property type="term" value="C:cytoplasm"/>
    <property type="evidence" value="ECO:0007669"/>
    <property type="project" value="TreeGrafter"/>
</dbReference>
<dbReference type="STRING" id="1447875.A0A2B7Y992"/>
<keyword evidence="4" id="KW-1185">Reference proteome</keyword>
<keyword evidence="1" id="KW-0378">Hydrolase</keyword>
<dbReference type="InterPro" id="IPR029058">
    <property type="entry name" value="AB_hydrolase_fold"/>
</dbReference>
<protein>
    <recommendedName>
        <fullName evidence="2">Serine hydrolase domain-containing protein</fullName>
    </recommendedName>
</protein>
<dbReference type="GO" id="GO:0005634">
    <property type="term" value="C:nucleus"/>
    <property type="evidence" value="ECO:0007669"/>
    <property type="project" value="TreeGrafter"/>
</dbReference>
<dbReference type="InterPro" id="IPR005645">
    <property type="entry name" value="FSH-like_dom"/>
</dbReference>
<accession>A0A2B7Y992</accession>
<dbReference type="EMBL" id="PDNB01000009">
    <property type="protein sequence ID" value="PGH17659.1"/>
    <property type="molecule type" value="Genomic_DNA"/>
</dbReference>
<evidence type="ECO:0000259" key="2">
    <source>
        <dbReference type="Pfam" id="PF03959"/>
    </source>
</evidence>
<evidence type="ECO:0000313" key="3">
    <source>
        <dbReference type="EMBL" id="PGH17659.1"/>
    </source>
</evidence>
<dbReference type="GO" id="GO:0019748">
    <property type="term" value="P:secondary metabolic process"/>
    <property type="evidence" value="ECO:0007669"/>
    <property type="project" value="TreeGrafter"/>
</dbReference>